<evidence type="ECO:0000256" key="1">
    <source>
        <dbReference type="SAM" id="SignalP"/>
    </source>
</evidence>
<accession>F2NDA1</accession>
<name>F2NDA1_DESAR</name>
<keyword evidence="1" id="KW-0732">Signal</keyword>
<dbReference type="GO" id="GO:0006974">
    <property type="term" value="P:DNA damage response"/>
    <property type="evidence" value="ECO:0007669"/>
    <property type="project" value="TreeGrafter"/>
</dbReference>
<gene>
    <name evidence="2" type="ordered locus">Desac_2138</name>
</gene>
<evidence type="ECO:0000313" key="3">
    <source>
        <dbReference type="Proteomes" id="UP000000483"/>
    </source>
</evidence>
<dbReference type="Proteomes" id="UP000000483">
    <property type="component" value="Chromosome"/>
</dbReference>
<keyword evidence="3" id="KW-1185">Reference proteome</keyword>
<dbReference type="Pfam" id="PF04402">
    <property type="entry name" value="SIMPL"/>
    <property type="match status" value="1"/>
</dbReference>
<protein>
    <recommendedName>
        <fullName evidence="4">DUF541 domain-containing protein</fullName>
    </recommendedName>
</protein>
<dbReference type="PANTHER" id="PTHR34387:SF1">
    <property type="entry name" value="PERIPLASMIC IMMUNOGENIC PROTEIN"/>
    <property type="match status" value="1"/>
</dbReference>
<organism evidence="2 3">
    <name type="scientific">Desulfobacca acetoxidans (strain ATCC 700848 / DSM 11109 / ASRB2)</name>
    <dbReference type="NCBI Taxonomy" id="880072"/>
    <lineage>
        <taxon>Bacteria</taxon>
        <taxon>Pseudomonadati</taxon>
        <taxon>Thermodesulfobacteriota</taxon>
        <taxon>Desulfobaccia</taxon>
        <taxon>Desulfobaccales</taxon>
        <taxon>Desulfobaccaceae</taxon>
        <taxon>Desulfobacca</taxon>
    </lineage>
</organism>
<feature type="chain" id="PRO_5003287100" description="DUF541 domain-containing protein" evidence="1">
    <location>
        <begin position="24"/>
        <end position="242"/>
    </location>
</feature>
<dbReference type="InterPro" id="IPR007497">
    <property type="entry name" value="SIMPL/DUF541"/>
</dbReference>
<evidence type="ECO:0008006" key="4">
    <source>
        <dbReference type="Google" id="ProtNLM"/>
    </source>
</evidence>
<dbReference type="AlphaFoldDB" id="F2NDA1"/>
<dbReference type="KEGG" id="dao:Desac_2138"/>
<dbReference type="EMBL" id="CP002629">
    <property type="protein sequence ID" value="AEB09967.1"/>
    <property type="molecule type" value="Genomic_DNA"/>
</dbReference>
<dbReference type="Gene3D" id="3.30.70.2970">
    <property type="entry name" value="Protein of unknown function (DUF541), domain 2"/>
    <property type="match status" value="1"/>
</dbReference>
<dbReference type="InterPro" id="IPR052022">
    <property type="entry name" value="26kDa_periplasmic_antigen"/>
</dbReference>
<dbReference type="Gene3D" id="3.30.110.170">
    <property type="entry name" value="Protein of unknown function (DUF541), domain 1"/>
    <property type="match status" value="1"/>
</dbReference>
<evidence type="ECO:0000313" key="2">
    <source>
        <dbReference type="EMBL" id="AEB09967.1"/>
    </source>
</evidence>
<dbReference type="HOGENOM" id="CLU_080344_4_2_7"/>
<feature type="signal peptide" evidence="1">
    <location>
        <begin position="1"/>
        <end position="23"/>
    </location>
</feature>
<dbReference type="STRING" id="880072.Desac_2138"/>
<proteinExistence type="predicted"/>
<dbReference type="PANTHER" id="PTHR34387">
    <property type="entry name" value="SLR1258 PROTEIN"/>
    <property type="match status" value="1"/>
</dbReference>
<reference evidence="3" key="2">
    <citation type="submission" date="2011-03" db="EMBL/GenBank/DDBJ databases">
        <title>The complete genome of Desulfobacca acetoxidans DSM 11109.</title>
        <authorList>
            <consortium name="US DOE Joint Genome Institute (JGI-PGF)"/>
            <person name="Lucas S."/>
            <person name="Copeland A."/>
            <person name="Lapidus A."/>
            <person name="Bruce D."/>
            <person name="Goodwin L."/>
            <person name="Pitluck S."/>
            <person name="Peters L."/>
            <person name="Kyrpides N."/>
            <person name="Mavromatis K."/>
            <person name="Ivanova N."/>
            <person name="Ovchinnikova G."/>
            <person name="Teshima H."/>
            <person name="Detter J.C."/>
            <person name="Han C."/>
            <person name="Land M."/>
            <person name="Hauser L."/>
            <person name="Markowitz V."/>
            <person name="Cheng J.-F."/>
            <person name="Hugenholtz P."/>
            <person name="Woyke T."/>
            <person name="Wu D."/>
            <person name="Spring S."/>
            <person name="Schueler E."/>
            <person name="Brambilla E."/>
            <person name="Klenk H.-P."/>
            <person name="Eisen J.A."/>
        </authorList>
    </citation>
    <scope>NUCLEOTIDE SEQUENCE [LARGE SCALE GENOMIC DNA]</scope>
    <source>
        <strain evidence="3">ATCC 700848 / DSM 11109 / ASRB2</strain>
    </source>
</reference>
<sequence length="242" mass="26020">MTKFQRYLILGISLLMGLVPALAGAVGQEGGSKIPTAKINSDGVVRAFPDIAIMNFAIITEAAKAPLVATENAKQAEAFLAAVKKFCQTGDTVKSTGYRVTPFYTYPKGKKPVIAGYRARHGFQVRLANLERLGELIDLGVQQGADEVSGPIWEHSKIEALTQGAAVQALQKAQAMATALAQSLNLKVKRLQQVSTTTRATPVFREKNLAMAAAAPDERVATPIEVGEEEIRVQIEAVFELE</sequence>
<dbReference type="eggNOG" id="COG2968">
    <property type="taxonomic scope" value="Bacteria"/>
</dbReference>
<dbReference type="RefSeq" id="WP_013707076.1">
    <property type="nucleotide sequence ID" value="NC_015388.1"/>
</dbReference>
<reference evidence="2 3" key="1">
    <citation type="journal article" date="2011" name="Stand. Genomic Sci.">
        <title>Complete genome sequence of the acetate-degrading sulfate reducer Desulfobacca acetoxidans type strain (ASRB2).</title>
        <authorList>
            <person name="Goker M."/>
            <person name="Teshima H."/>
            <person name="Lapidus A."/>
            <person name="Nolan M."/>
            <person name="Lucas S."/>
            <person name="Hammon N."/>
            <person name="Deshpande S."/>
            <person name="Cheng J.F."/>
            <person name="Tapia R."/>
            <person name="Han C."/>
            <person name="Goodwin L."/>
            <person name="Pitluck S."/>
            <person name="Huntemann M."/>
            <person name="Liolios K."/>
            <person name="Ivanova N."/>
            <person name="Pagani I."/>
            <person name="Mavromatis K."/>
            <person name="Ovchinikova G."/>
            <person name="Pati A."/>
            <person name="Chen A."/>
            <person name="Palaniappan K."/>
            <person name="Land M."/>
            <person name="Hauser L."/>
            <person name="Brambilla E.M."/>
            <person name="Rohde M."/>
            <person name="Spring S."/>
            <person name="Detter J.C."/>
            <person name="Woyke T."/>
            <person name="Bristow J."/>
            <person name="Eisen J.A."/>
            <person name="Markowitz V."/>
            <person name="Hugenholtz P."/>
            <person name="Kyrpides N.C."/>
            <person name="Klenk H.P."/>
        </authorList>
    </citation>
    <scope>NUCLEOTIDE SEQUENCE [LARGE SCALE GENOMIC DNA]</scope>
    <source>
        <strain evidence="3">ATCC 700848 / DSM 11109 / ASRB2</strain>
    </source>
</reference>